<dbReference type="InterPro" id="IPR010158">
    <property type="entry name" value="Amidase_Cbmase"/>
</dbReference>
<evidence type="ECO:0000256" key="1">
    <source>
        <dbReference type="ARBA" id="ARBA00006153"/>
    </source>
</evidence>
<proteinExistence type="inferred from homology"/>
<reference evidence="3 4" key="1">
    <citation type="submission" date="2015-12" db="EMBL/GenBank/DDBJ databases">
        <title>Complete genome of Lacimicrobium alkaliphilum KCTC 32984.</title>
        <authorList>
            <person name="Kim S.-G."/>
            <person name="Lee Y.-J."/>
        </authorList>
    </citation>
    <scope>NUCLEOTIDE SEQUENCE [LARGE SCALE GENOMIC DNA]</scope>
    <source>
        <strain evidence="3 4">YelD216</strain>
    </source>
</reference>
<dbReference type="GO" id="GO:0016813">
    <property type="term" value="F:hydrolase activity, acting on carbon-nitrogen (but not peptide) bonds, in linear amidines"/>
    <property type="evidence" value="ECO:0007669"/>
    <property type="project" value="InterPro"/>
</dbReference>
<dbReference type="AlphaFoldDB" id="A0A0U2Z2H8"/>
<dbReference type="EMBL" id="CP013650">
    <property type="protein sequence ID" value="ALS97107.1"/>
    <property type="molecule type" value="Genomic_DNA"/>
</dbReference>
<evidence type="ECO:0000313" key="3">
    <source>
        <dbReference type="EMBL" id="ALS97107.1"/>
    </source>
</evidence>
<dbReference type="RefSeq" id="WP_062475542.1">
    <property type="nucleotide sequence ID" value="NZ_CP013650.1"/>
</dbReference>
<dbReference type="Gene3D" id="3.40.630.10">
    <property type="entry name" value="Zn peptidases"/>
    <property type="match status" value="1"/>
</dbReference>
<evidence type="ECO:0000256" key="2">
    <source>
        <dbReference type="ARBA" id="ARBA00022801"/>
    </source>
</evidence>
<dbReference type="PANTHER" id="PTHR32494">
    <property type="entry name" value="ALLANTOATE DEIMINASE-RELATED"/>
    <property type="match status" value="1"/>
</dbReference>
<dbReference type="SUPFAM" id="SSF55031">
    <property type="entry name" value="Bacterial exopeptidase dimerisation domain"/>
    <property type="match status" value="1"/>
</dbReference>
<dbReference type="STRING" id="1526571.AT746_01640"/>
<gene>
    <name evidence="3" type="ORF">AT746_01640</name>
</gene>
<name>A0A0U2Z2H8_9ALTE</name>
<dbReference type="PANTHER" id="PTHR32494:SF5">
    <property type="entry name" value="ALLANTOATE AMIDOHYDROLASE"/>
    <property type="match status" value="1"/>
</dbReference>
<keyword evidence="4" id="KW-1185">Reference proteome</keyword>
<organism evidence="3 4">
    <name type="scientific">Lacimicrobium alkaliphilum</name>
    <dbReference type="NCBI Taxonomy" id="1526571"/>
    <lineage>
        <taxon>Bacteria</taxon>
        <taxon>Pseudomonadati</taxon>
        <taxon>Pseudomonadota</taxon>
        <taxon>Gammaproteobacteria</taxon>
        <taxon>Alteromonadales</taxon>
        <taxon>Alteromonadaceae</taxon>
        <taxon>Lacimicrobium</taxon>
    </lineage>
</organism>
<sequence length="898" mass="99936">MLVFGHQPETLPVSVQQDATTGLPLLSERDAIIQVVLAYLALPYSVVAYGCGKKTSLIIDQLIGMGIPPFAISRGLVLEYDMSPKALAESDYRNRRHSLVAVNPLHQLGKTSDPVLRELLRQNCQQVELLEDDSIKVGRFVLRNEEQVQLGITRSHVFARLTFWDEENARVVEQVIDPGLNAAEGFKVEKIRDYLHAPQALIFDAPLLANFRLDAEYLTDTQQQALESILGEQSLATLNHEQHAGMIRELTGAEPGSLGDPLTWTYANNLPVREEYPKSDKEHFQQQKYYTGRGDKLFDARRRLGQAREQRTGDAPAILAELRDIIDNSGARRIARKDARWSIKQLVPLADAATVFVYYHSLKKLAECLQQKGNLLDYLRSAQSLQDMRGIGARLRRRIDWLGRVSREEDGRIDARALTPGFTRATLETIRQMNVAGLCVFIDKVGNIHGLLLSDGQQAALRRGDITLAELCARSVCHGSHIDTVNDAGKFDGRLGVLSGLETLHVLTDLKRYFDIDWQVEAGACSHMSAFIGEEMTFTGEGVSMPGSAAVAGQAAPEAIHKMRNQQGEQWGERLQTMLAELKQAQAEGRIQLFNQLDKAADEGLLDACSDPRDFYSPHSYERHIEQGPILDRANVPIVQVGTIMGIYQEDFTFSGQLAEAAALELNRQVRALTQQRRFSDVRITVGILEGQGQPESLENVYPALRWTLDGEMNHAGATPTPDRRDPGVAAARLVREFLDWYDKVIRPDESFAGIKPVVGNIRLTPGCNRNVIPGSASITTALTCDDRPVRGLIDELTREDLAQTLEGYVIGTLARQVAGGGEGIRLCRVDPVSYVSTYRQATMSIDLRSDKQQITDQFREEIDAILTGIRERYGVSITGEQQQKLPLRFCQNPGRPC</sequence>
<keyword evidence="2" id="KW-0378">Hydrolase</keyword>
<accession>A0A0U2Z2H8</accession>
<evidence type="ECO:0008006" key="5">
    <source>
        <dbReference type="Google" id="ProtNLM"/>
    </source>
</evidence>
<comment type="similarity">
    <text evidence="1">Belongs to the peptidase M20 family.</text>
</comment>
<dbReference type="SUPFAM" id="SSF53187">
    <property type="entry name" value="Zn-dependent exopeptidases"/>
    <property type="match status" value="1"/>
</dbReference>
<evidence type="ECO:0000313" key="4">
    <source>
        <dbReference type="Proteomes" id="UP000068447"/>
    </source>
</evidence>
<protein>
    <recommendedName>
        <fullName evidence="5">Peptidase M20 dimerisation domain-containing protein</fullName>
    </recommendedName>
</protein>
<dbReference type="Proteomes" id="UP000068447">
    <property type="component" value="Chromosome"/>
</dbReference>
<dbReference type="Gene3D" id="3.30.70.360">
    <property type="match status" value="1"/>
</dbReference>
<dbReference type="InterPro" id="IPR036264">
    <property type="entry name" value="Bact_exopeptidase_dim_dom"/>
</dbReference>
<dbReference type="KEGG" id="lal:AT746_01640"/>
<dbReference type="OrthoDB" id="9808195at2"/>